<dbReference type="OrthoDB" id="5041285at2759"/>
<dbReference type="PANTHER" id="PTHR47425:SF2">
    <property type="entry name" value="FARB-RELATED"/>
    <property type="match status" value="1"/>
</dbReference>
<accession>A0A1F5LQ89</accession>
<dbReference type="GO" id="GO:0003677">
    <property type="term" value="F:DNA binding"/>
    <property type="evidence" value="ECO:0007669"/>
    <property type="project" value="InterPro"/>
</dbReference>
<dbReference type="Proteomes" id="UP000177622">
    <property type="component" value="Unassembled WGS sequence"/>
</dbReference>
<keyword evidence="1" id="KW-0539">Nucleus</keyword>
<evidence type="ECO:0000256" key="1">
    <source>
        <dbReference type="ARBA" id="ARBA00023242"/>
    </source>
</evidence>
<comment type="caution">
    <text evidence="4">The sequence shown here is derived from an EMBL/GenBank/DDBJ whole genome shotgun (WGS) entry which is preliminary data.</text>
</comment>
<feature type="region of interest" description="Disordered" evidence="2">
    <location>
        <begin position="41"/>
        <end position="68"/>
    </location>
</feature>
<dbReference type="CDD" id="cd12148">
    <property type="entry name" value="fungal_TF_MHR"/>
    <property type="match status" value="1"/>
</dbReference>
<dbReference type="PANTHER" id="PTHR47425">
    <property type="entry name" value="FARB-RELATED"/>
    <property type="match status" value="1"/>
</dbReference>
<protein>
    <recommendedName>
        <fullName evidence="3">Xylanolytic transcriptional activator regulatory domain-containing protein</fullName>
    </recommendedName>
</protein>
<dbReference type="Pfam" id="PF04082">
    <property type="entry name" value="Fungal_trans"/>
    <property type="match status" value="1"/>
</dbReference>
<sequence>MLALGVIIGKFDAMRQSWAPHALDADRTVAKIMCCRYKTPENPEVPPHRGGQNQVIFSPSDDQSYSAPISRPLTSIETQHKDPNGSSPALSPQCASVSYKEYAFIDSAQLLTLSSEDTVILNVGLSILRRCGFSDRRDAREKLYNRAKLLFELGTEKGCYENAQGAVLLTHYTSAEDPQAGSQWLARAIENTIRIDAQPSVWPERVEESLKRRLWWSILLRDRSICIGLRRRPQITSSTFFGRNNLPSIKDFEEELHNSLVYDYETKQSLLIAFRRQCELAALLTNLSSLVFDTSQTRKPFLSFIEFQNLMSNIKTIKRSLSNWEESVQPVIPRVRTPESDDATATLIHLTIMYYHAARVDLAQYAALVLEENLFYAEDTYNDSVQGISNDLREAIAGLTIVMEYFSVDNDADSLPLNSDMLACHSFWQL</sequence>
<dbReference type="InterPro" id="IPR052761">
    <property type="entry name" value="Fungal_Detox/Toxin_TFs"/>
</dbReference>
<evidence type="ECO:0000259" key="3">
    <source>
        <dbReference type="Pfam" id="PF04082"/>
    </source>
</evidence>
<evidence type="ECO:0000313" key="5">
    <source>
        <dbReference type="Proteomes" id="UP000177622"/>
    </source>
</evidence>
<organism evidence="4 5">
    <name type="scientific">Penicillium arizonense</name>
    <dbReference type="NCBI Taxonomy" id="1835702"/>
    <lineage>
        <taxon>Eukaryota</taxon>
        <taxon>Fungi</taxon>
        <taxon>Dikarya</taxon>
        <taxon>Ascomycota</taxon>
        <taxon>Pezizomycotina</taxon>
        <taxon>Eurotiomycetes</taxon>
        <taxon>Eurotiomycetidae</taxon>
        <taxon>Eurotiales</taxon>
        <taxon>Aspergillaceae</taxon>
        <taxon>Penicillium</taxon>
    </lineage>
</organism>
<dbReference type="InterPro" id="IPR007219">
    <property type="entry name" value="XnlR_reg_dom"/>
</dbReference>
<dbReference type="AlphaFoldDB" id="A0A1F5LQ89"/>
<name>A0A1F5LQ89_PENAI</name>
<dbReference type="RefSeq" id="XP_022490696.1">
    <property type="nucleotide sequence ID" value="XM_022629156.1"/>
</dbReference>
<dbReference type="GO" id="GO:0008270">
    <property type="term" value="F:zinc ion binding"/>
    <property type="evidence" value="ECO:0007669"/>
    <property type="project" value="InterPro"/>
</dbReference>
<evidence type="ECO:0000313" key="4">
    <source>
        <dbReference type="EMBL" id="OGE55266.1"/>
    </source>
</evidence>
<keyword evidence="5" id="KW-1185">Reference proteome</keyword>
<evidence type="ECO:0000256" key="2">
    <source>
        <dbReference type="SAM" id="MobiDB-lite"/>
    </source>
</evidence>
<gene>
    <name evidence="4" type="ORF">PENARI_c004G05786</name>
</gene>
<dbReference type="GeneID" id="34573890"/>
<feature type="compositionally biased region" description="Polar residues" evidence="2">
    <location>
        <begin position="51"/>
        <end position="68"/>
    </location>
</feature>
<feature type="domain" description="Xylanolytic transcriptional activator regulatory" evidence="3">
    <location>
        <begin position="200"/>
        <end position="325"/>
    </location>
</feature>
<proteinExistence type="predicted"/>
<dbReference type="EMBL" id="LXJU01000004">
    <property type="protein sequence ID" value="OGE55266.1"/>
    <property type="molecule type" value="Genomic_DNA"/>
</dbReference>
<dbReference type="GO" id="GO:0006351">
    <property type="term" value="P:DNA-templated transcription"/>
    <property type="evidence" value="ECO:0007669"/>
    <property type="project" value="InterPro"/>
</dbReference>
<reference evidence="4 5" key="1">
    <citation type="journal article" date="2016" name="Sci. Rep.">
        <title>Penicillium arizonense, a new, genome sequenced fungal species, reveals a high chemical diversity in secreted metabolites.</title>
        <authorList>
            <person name="Grijseels S."/>
            <person name="Nielsen J.C."/>
            <person name="Randelovic M."/>
            <person name="Nielsen J."/>
            <person name="Nielsen K.F."/>
            <person name="Workman M."/>
            <person name="Frisvad J.C."/>
        </authorList>
    </citation>
    <scope>NUCLEOTIDE SEQUENCE [LARGE SCALE GENOMIC DNA]</scope>
    <source>
        <strain evidence="4 5">CBS 141311</strain>
    </source>
</reference>
<dbReference type="STRING" id="1835702.A0A1F5LQ89"/>